<dbReference type="InterPro" id="IPR036390">
    <property type="entry name" value="WH_DNA-bd_sf"/>
</dbReference>
<name>A0A0P9CDV0_9BACL</name>
<dbReference type="SMART" id="SM00418">
    <property type="entry name" value="HTH_ARSR"/>
    <property type="match status" value="1"/>
</dbReference>
<accession>A0A0P9CDV0</accession>
<dbReference type="SUPFAM" id="SSF46785">
    <property type="entry name" value="Winged helix' DNA-binding domain"/>
    <property type="match status" value="1"/>
</dbReference>
<dbReference type="GO" id="GO:0003700">
    <property type="term" value="F:DNA-binding transcription factor activity"/>
    <property type="evidence" value="ECO:0007669"/>
    <property type="project" value="InterPro"/>
</dbReference>
<sequence length="315" mass="34855">MTEFLSHLTVQLHDSVELAKALSTELRVAILEEIMKQPINVNEIAIKFDLPPSTAAINIRKLEEVGLIKTELVPGTRGAQKICRAVYGRIIVDIEPPKPEPKNQILLSMPIGHFSDCLVTPTCGLISEHSIIGEFDLPTSFYEPDRVNAQLIWFKQGYLEYRFPNKIPYGADPATLTLSMEICSEAPMYNPSWPSDITLWVNGVEVGTWTSPGDFGGERGVLTPEWWGIENTQFGIWKTWKISHEGSFIDGNQISNITLNEVALNGSSSISAKIGVKSDAVNVGGLNIFGKKMGNYNSDIVMRIDYSNGITRGKN</sequence>
<dbReference type="RefSeq" id="WP_054968932.1">
    <property type="nucleotide sequence ID" value="NZ_LJCO01000042.1"/>
</dbReference>
<evidence type="ECO:0000313" key="3">
    <source>
        <dbReference type="EMBL" id="KPV43960.1"/>
    </source>
</evidence>
<comment type="caution">
    <text evidence="3">The sequence shown here is derived from an EMBL/GenBank/DDBJ whole genome shotgun (WGS) entry which is preliminary data.</text>
</comment>
<dbReference type="AlphaFoldDB" id="A0A0P9CDV0"/>
<evidence type="ECO:0000256" key="1">
    <source>
        <dbReference type="ARBA" id="ARBA00023125"/>
    </source>
</evidence>
<dbReference type="EMBL" id="LJCO01000042">
    <property type="protein sequence ID" value="KPV43960.1"/>
    <property type="molecule type" value="Genomic_DNA"/>
</dbReference>
<evidence type="ECO:0000259" key="2">
    <source>
        <dbReference type="SMART" id="SM00418"/>
    </source>
</evidence>
<evidence type="ECO:0000313" key="4">
    <source>
        <dbReference type="Proteomes" id="UP000050482"/>
    </source>
</evidence>
<protein>
    <submittedName>
        <fullName evidence="3">ArsR family transcriptional regulator</fullName>
    </submittedName>
</protein>
<proteinExistence type="predicted"/>
<dbReference type="InterPro" id="IPR036388">
    <property type="entry name" value="WH-like_DNA-bd_sf"/>
</dbReference>
<dbReference type="Gene3D" id="1.10.10.10">
    <property type="entry name" value="Winged helix-like DNA-binding domain superfamily/Winged helix DNA-binding domain"/>
    <property type="match status" value="1"/>
</dbReference>
<dbReference type="CDD" id="cd00090">
    <property type="entry name" value="HTH_ARSR"/>
    <property type="match status" value="1"/>
</dbReference>
<reference evidence="3 4" key="1">
    <citation type="submission" date="2015-09" db="EMBL/GenBank/DDBJ databases">
        <title>Draft genome sequence of Alicyclobacillus ferrooxydans DSM 22381.</title>
        <authorList>
            <person name="Hemp J."/>
        </authorList>
    </citation>
    <scope>NUCLEOTIDE SEQUENCE [LARGE SCALE GENOMIC DNA]</scope>
    <source>
        <strain evidence="3 4">TC-34</strain>
    </source>
</reference>
<dbReference type="GO" id="GO:0003677">
    <property type="term" value="F:DNA binding"/>
    <property type="evidence" value="ECO:0007669"/>
    <property type="project" value="UniProtKB-KW"/>
</dbReference>
<dbReference type="InterPro" id="IPR001845">
    <property type="entry name" value="HTH_ArsR_DNA-bd_dom"/>
</dbReference>
<feature type="domain" description="HTH arsR-type" evidence="2">
    <location>
        <begin position="17"/>
        <end position="87"/>
    </location>
</feature>
<organism evidence="3 4">
    <name type="scientific">Alicyclobacillus ferrooxydans</name>
    <dbReference type="NCBI Taxonomy" id="471514"/>
    <lineage>
        <taxon>Bacteria</taxon>
        <taxon>Bacillati</taxon>
        <taxon>Bacillota</taxon>
        <taxon>Bacilli</taxon>
        <taxon>Bacillales</taxon>
        <taxon>Alicyclobacillaceae</taxon>
        <taxon>Alicyclobacillus</taxon>
    </lineage>
</organism>
<gene>
    <name evidence="3" type="ORF">AN477_09575</name>
</gene>
<keyword evidence="1" id="KW-0238">DNA-binding</keyword>
<dbReference type="STRING" id="471514.AN477_09575"/>
<dbReference type="PATRIC" id="fig|471514.4.peg.490"/>
<dbReference type="Proteomes" id="UP000050482">
    <property type="component" value="Unassembled WGS sequence"/>
</dbReference>
<dbReference type="OrthoDB" id="9781958at2"/>
<dbReference type="InterPro" id="IPR011991">
    <property type="entry name" value="ArsR-like_HTH"/>
</dbReference>
<keyword evidence="4" id="KW-1185">Reference proteome</keyword>